<evidence type="ECO:0000256" key="1">
    <source>
        <dbReference type="ARBA" id="ARBA00004613"/>
    </source>
</evidence>
<dbReference type="PANTHER" id="PTHR46698:SF7">
    <property type="entry name" value="VWFD DOMAIN-CONTAINING PROTEIN"/>
    <property type="match status" value="1"/>
</dbReference>
<sequence>MSCCLVAAPCPAHSHYEVCADTCAGTCASFIAPLMCPESCFEGCQCDDGFVSDGVQCVPLENCGCVHNGQYLTVGQAVVDTDCKSKCLCQASGMVKCEKLSCASEEVCGLRDGVRGCHVKQAHCGICPRGRLTSFDGASGAIGAQGAFEAASLCDEAADRWFRVVVDVRVCSEGASPSVAAVYVFFNETGITVNSKHETWINGRKISLPSKEKGEISVHIAEKTVIIERASAVRVTYSASQQVTIIIDESLSGKMCGACGNYNNNSRDDLKTADGKITTDVSVVVASWSAGDFSRW</sequence>
<reference evidence="6 7" key="1">
    <citation type="submission" date="2019-03" db="EMBL/GenBank/DDBJ databases">
        <title>First draft genome of Liparis tanakae, snailfish: a comprehensive survey of snailfish specific genes.</title>
        <authorList>
            <person name="Kim W."/>
            <person name="Song I."/>
            <person name="Jeong J.-H."/>
            <person name="Kim D."/>
            <person name="Kim S."/>
            <person name="Ryu S."/>
            <person name="Song J.Y."/>
            <person name="Lee S.K."/>
        </authorList>
    </citation>
    <scope>NUCLEOTIDE SEQUENCE [LARGE SCALE GENOMIC DNA]</scope>
    <source>
        <tissue evidence="6">Muscle</tissue>
    </source>
</reference>
<dbReference type="AlphaFoldDB" id="A0A4Z2HAU4"/>
<keyword evidence="2" id="KW-0964">Secreted</keyword>
<dbReference type="Pfam" id="PF00094">
    <property type="entry name" value="VWD"/>
    <property type="match status" value="1"/>
</dbReference>
<dbReference type="InterPro" id="IPR036084">
    <property type="entry name" value="Ser_inhib-like_sf"/>
</dbReference>
<keyword evidence="3" id="KW-0732">Signal</keyword>
<dbReference type="Proteomes" id="UP000314294">
    <property type="component" value="Unassembled WGS sequence"/>
</dbReference>
<dbReference type="OrthoDB" id="6236007at2759"/>
<dbReference type="Pfam" id="PF12714">
    <property type="entry name" value="TILa"/>
    <property type="match status" value="1"/>
</dbReference>
<dbReference type="GO" id="GO:0005576">
    <property type="term" value="C:extracellular region"/>
    <property type="evidence" value="ECO:0007669"/>
    <property type="project" value="UniProtKB-SubCell"/>
</dbReference>
<keyword evidence="7" id="KW-1185">Reference proteome</keyword>
<gene>
    <name evidence="6" type="primary">FCGBP_0</name>
    <name evidence="6" type="ORF">EYF80_026807</name>
</gene>
<evidence type="ECO:0000256" key="3">
    <source>
        <dbReference type="ARBA" id="ARBA00022729"/>
    </source>
</evidence>
<evidence type="ECO:0000259" key="5">
    <source>
        <dbReference type="PROSITE" id="PS51233"/>
    </source>
</evidence>
<dbReference type="FunFam" id="2.10.25.10:FF:000055">
    <property type="entry name" value="alpha-tectorin isoform X1"/>
    <property type="match status" value="1"/>
</dbReference>
<dbReference type="SUPFAM" id="SSF57567">
    <property type="entry name" value="Serine protease inhibitors"/>
    <property type="match status" value="1"/>
</dbReference>
<dbReference type="SMART" id="SM00216">
    <property type="entry name" value="VWD"/>
    <property type="match status" value="1"/>
</dbReference>
<dbReference type="InterPro" id="IPR025615">
    <property type="entry name" value="TILa_dom"/>
</dbReference>
<protein>
    <submittedName>
        <fullName evidence="6">IgGFc-binding protein</fullName>
    </submittedName>
</protein>
<dbReference type="Pfam" id="PF01826">
    <property type="entry name" value="TIL"/>
    <property type="match status" value="1"/>
</dbReference>
<dbReference type="SMART" id="SM00215">
    <property type="entry name" value="VWC_out"/>
    <property type="match status" value="1"/>
</dbReference>
<evidence type="ECO:0000256" key="2">
    <source>
        <dbReference type="ARBA" id="ARBA00022525"/>
    </source>
</evidence>
<dbReference type="Gene3D" id="2.10.25.10">
    <property type="entry name" value="Laminin"/>
    <property type="match status" value="1"/>
</dbReference>
<dbReference type="CDD" id="cd19941">
    <property type="entry name" value="TIL"/>
    <property type="match status" value="1"/>
</dbReference>
<comment type="caution">
    <text evidence="6">The sequence shown here is derived from an EMBL/GenBank/DDBJ whole genome shotgun (WGS) entry which is preliminary data.</text>
</comment>
<organism evidence="6 7">
    <name type="scientific">Liparis tanakae</name>
    <name type="common">Tanaka's snailfish</name>
    <dbReference type="NCBI Taxonomy" id="230148"/>
    <lineage>
        <taxon>Eukaryota</taxon>
        <taxon>Metazoa</taxon>
        <taxon>Chordata</taxon>
        <taxon>Craniata</taxon>
        <taxon>Vertebrata</taxon>
        <taxon>Euteleostomi</taxon>
        <taxon>Actinopterygii</taxon>
        <taxon>Neopterygii</taxon>
        <taxon>Teleostei</taxon>
        <taxon>Neoteleostei</taxon>
        <taxon>Acanthomorphata</taxon>
        <taxon>Eupercaria</taxon>
        <taxon>Perciformes</taxon>
        <taxon>Cottioidei</taxon>
        <taxon>Cottales</taxon>
        <taxon>Liparidae</taxon>
        <taxon>Liparis</taxon>
    </lineage>
</organism>
<keyword evidence="4" id="KW-1015">Disulfide bond</keyword>
<dbReference type="InterPro" id="IPR002919">
    <property type="entry name" value="TIL_dom"/>
</dbReference>
<dbReference type="GO" id="GO:0030513">
    <property type="term" value="P:positive regulation of BMP signaling pathway"/>
    <property type="evidence" value="ECO:0007669"/>
    <property type="project" value="TreeGrafter"/>
</dbReference>
<evidence type="ECO:0000256" key="4">
    <source>
        <dbReference type="ARBA" id="ARBA00023157"/>
    </source>
</evidence>
<dbReference type="InterPro" id="IPR001846">
    <property type="entry name" value="VWF_type-D"/>
</dbReference>
<comment type="subcellular location">
    <subcellularLocation>
        <location evidence="1">Secreted</location>
    </subcellularLocation>
</comment>
<feature type="domain" description="VWFD" evidence="5">
    <location>
        <begin position="122"/>
        <end position="296"/>
    </location>
</feature>
<dbReference type="InterPro" id="IPR052424">
    <property type="entry name" value="Kielin_Chordin-BMP_Reg"/>
</dbReference>
<evidence type="ECO:0000313" key="6">
    <source>
        <dbReference type="EMBL" id="TNN62998.1"/>
    </source>
</evidence>
<dbReference type="EMBL" id="SRLO01000282">
    <property type="protein sequence ID" value="TNN62998.1"/>
    <property type="molecule type" value="Genomic_DNA"/>
</dbReference>
<name>A0A4Z2HAU4_9TELE</name>
<dbReference type="InterPro" id="IPR001007">
    <property type="entry name" value="VWF_dom"/>
</dbReference>
<dbReference type="PANTHER" id="PTHR46698">
    <property type="entry name" value="CROSSVEINLESS 2"/>
    <property type="match status" value="1"/>
</dbReference>
<dbReference type="PROSITE" id="PS51233">
    <property type="entry name" value="VWFD"/>
    <property type="match status" value="1"/>
</dbReference>
<accession>A0A4Z2HAU4</accession>
<evidence type="ECO:0000313" key="7">
    <source>
        <dbReference type="Proteomes" id="UP000314294"/>
    </source>
</evidence>
<proteinExistence type="predicted"/>